<comment type="caution">
    <text evidence="2">The sequence shown here is derived from an EMBL/GenBank/DDBJ whole genome shotgun (WGS) entry which is preliminary data.</text>
</comment>
<protein>
    <submittedName>
        <fullName evidence="2">Uncharacterized protein</fullName>
    </submittedName>
</protein>
<name>A0ABT7YAF1_9BACT</name>
<gene>
    <name evidence="2" type="ORF">QVH07_04910</name>
</gene>
<reference evidence="2" key="1">
    <citation type="submission" date="2023-06" db="EMBL/GenBank/DDBJ databases">
        <title>Robiginitalea aurantiacus sp. nov. and Algoriphagus sediminis sp. nov., isolated from coastal sediment.</title>
        <authorList>
            <person name="Zhou Z.Y."/>
            <person name="An J."/>
            <person name="Jia Y.W."/>
            <person name="Du Z.J."/>
        </authorList>
    </citation>
    <scope>NUCLEOTIDE SEQUENCE</scope>
    <source>
        <strain evidence="2">C2-7</strain>
    </source>
</reference>
<dbReference type="Proteomes" id="UP001171916">
    <property type="component" value="Unassembled WGS sequence"/>
</dbReference>
<accession>A0ABT7YAF1</accession>
<keyword evidence="3" id="KW-1185">Reference proteome</keyword>
<keyword evidence="1" id="KW-1133">Transmembrane helix</keyword>
<keyword evidence="1" id="KW-0812">Transmembrane</keyword>
<evidence type="ECO:0000313" key="2">
    <source>
        <dbReference type="EMBL" id="MDN3203473.1"/>
    </source>
</evidence>
<feature type="transmembrane region" description="Helical" evidence="1">
    <location>
        <begin position="39"/>
        <end position="59"/>
    </location>
</feature>
<evidence type="ECO:0000256" key="1">
    <source>
        <dbReference type="SAM" id="Phobius"/>
    </source>
</evidence>
<keyword evidence="1" id="KW-0472">Membrane</keyword>
<evidence type="ECO:0000313" key="3">
    <source>
        <dbReference type="Proteomes" id="UP001171916"/>
    </source>
</evidence>
<sequence>MAWILTLYSKAVVMGLYATFEKGQEQVLEAIAGYTIYQLWIYGGLGLIHGLLGGILLNYDLKNNLEKIKNGTQQRLP</sequence>
<proteinExistence type="predicted"/>
<organism evidence="2 3">
    <name type="scientific">Algoriphagus sediminis</name>
    <dbReference type="NCBI Taxonomy" id="3057113"/>
    <lineage>
        <taxon>Bacteria</taxon>
        <taxon>Pseudomonadati</taxon>
        <taxon>Bacteroidota</taxon>
        <taxon>Cytophagia</taxon>
        <taxon>Cytophagales</taxon>
        <taxon>Cyclobacteriaceae</taxon>
        <taxon>Algoriphagus</taxon>
    </lineage>
</organism>
<dbReference type="EMBL" id="JAUEPH010000002">
    <property type="protein sequence ID" value="MDN3203473.1"/>
    <property type="molecule type" value="Genomic_DNA"/>
</dbReference>